<evidence type="ECO:0000256" key="5">
    <source>
        <dbReference type="ARBA" id="ARBA00022679"/>
    </source>
</evidence>
<dbReference type="GO" id="GO:0005886">
    <property type="term" value="C:plasma membrane"/>
    <property type="evidence" value="ECO:0007669"/>
    <property type="project" value="TreeGrafter"/>
</dbReference>
<evidence type="ECO:0000256" key="10">
    <source>
        <dbReference type="SAM" id="Phobius"/>
    </source>
</evidence>
<evidence type="ECO:0000256" key="1">
    <source>
        <dbReference type="ARBA" id="ARBA00000085"/>
    </source>
</evidence>
<dbReference type="EC" id="2.7.13.3" evidence="3"/>
<comment type="subcellular location">
    <subcellularLocation>
        <location evidence="2">Membrane</location>
    </subcellularLocation>
</comment>
<dbReference type="InterPro" id="IPR050428">
    <property type="entry name" value="TCS_sensor_his_kinase"/>
</dbReference>
<dbReference type="GO" id="GO:0000155">
    <property type="term" value="F:phosphorelay sensor kinase activity"/>
    <property type="evidence" value="ECO:0007669"/>
    <property type="project" value="InterPro"/>
</dbReference>
<dbReference type="InterPro" id="IPR036097">
    <property type="entry name" value="HisK_dim/P_sf"/>
</dbReference>
<dbReference type="InterPro" id="IPR003661">
    <property type="entry name" value="HisK_dim/P_dom"/>
</dbReference>
<evidence type="ECO:0000256" key="9">
    <source>
        <dbReference type="ARBA" id="ARBA00023012"/>
    </source>
</evidence>
<evidence type="ECO:0000313" key="13">
    <source>
        <dbReference type="Proteomes" id="UP000478636"/>
    </source>
</evidence>
<gene>
    <name evidence="12" type="ORF">GQS40_05145</name>
</gene>
<dbReference type="Pfam" id="PF00512">
    <property type="entry name" value="HisKA"/>
    <property type="match status" value="1"/>
</dbReference>
<comment type="catalytic activity">
    <reaction evidence="1">
        <text>ATP + protein L-histidine = ADP + protein N-phospho-L-histidine.</text>
        <dbReference type="EC" id="2.7.13.3"/>
    </reaction>
</comment>
<evidence type="ECO:0000259" key="11">
    <source>
        <dbReference type="PROSITE" id="PS50109"/>
    </source>
</evidence>
<dbReference type="Gene3D" id="1.10.287.130">
    <property type="match status" value="1"/>
</dbReference>
<dbReference type="PANTHER" id="PTHR45436">
    <property type="entry name" value="SENSOR HISTIDINE KINASE YKOH"/>
    <property type="match status" value="1"/>
</dbReference>
<name>A0A6L7ABC6_LEULA</name>
<evidence type="ECO:0000256" key="7">
    <source>
        <dbReference type="ARBA" id="ARBA00022777"/>
    </source>
</evidence>
<keyword evidence="9" id="KW-0902">Two-component regulatory system</keyword>
<evidence type="ECO:0000256" key="8">
    <source>
        <dbReference type="ARBA" id="ARBA00022989"/>
    </source>
</evidence>
<dbReference type="InterPro" id="IPR005467">
    <property type="entry name" value="His_kinase_dom"/>
</dbReference>
<proteinExistence type="predicted"/>
<keyword evidence="7 12" id="KW-0418">Kinase</keyword>
<protein>
    <recommendedName>
        <fullName evidence="3">histidine kinase</fullName>
        <ecNumber evidence="3">2.7.13.3</ecNumber>
    </recommendedName>
</protein>
<accession>A0A6L7ABC6</accession>
<dbReference type="Pfam" id="PF02518">
    <property type="entry name" value="HATPase_c"/>
    <property type="match status" value="1"/>
</dbReference>
<dbReference type="InterPro" id="IPR003594">
    <property type="entry name" value="HATPase_dom"/>
</dbReference>
<dbReference type="SUPFAM" id="SSF47384">
    <property type="entry name" value="Homodimeric domain of signal transducing histidine kinase"/>
    <property type="match status" value="1"/>
</dbReference>
<keyword evidence="5" id="KW-0808">Transferase</keyword>
<dbReference type="Gene3D" id="6.10.340.10">
    <property type="match status" value="1"/>
</dbReference>
<dbReference type="PROSITE" id="PS50109">
    <property type="entry name" value="HIS_KIN"/>
    <property type="match status" value="1"/>
</dbReference>
<dbReference type="Gene3D" id="3.30.565.10">
    <property type="entry name" value="Histidine kinase-like ATPase, C-terminal domain"/>
    <property type="match status" value="1"/>
</dbReference>
<dbReference type="PANTHER" id="PTHR45436:SF5">
    <property type="entry name" value="SENSOR HISTIDINE KINASE TRCS"/>
    <property type="match status" value="1"/>
</dbReference>
<evidence type="ECO:0000256" key="2">
    <source>
        <dbReference type="ARBA" id="ARBA00004370"/>
    </source>
</evidence>
<dbReference type="AlphaFoldDB" id="A0A6L7ABC6"/>
<dbReference type="EMBL" id="WSZI01000013">
    <property type="protein sequence ID" value="MWN21062.1"/>
    <property type="molecule type" value="Genomic_DNA"/>
</dbReference>
<sequence length="453" mass="50781">MLCVSEIKRMRRRQNTAVALMTRAYVKLFALIYIATTVVVLSTVSYQLLESRTADAQRIVTSLRGADIDSRFDWANWRRNSTIDTRDTFVVIKSQQATYYSTGSEAFLKRIKGRHLWFGMIYKARERYFYYYQTGHIGNMTYQIYIGLAEVIGMVLTVSTALFVTLTVIFVLAIFIVRQLAQDLNTPLLTLTRAVKQLDQAGTKQLTLPDIDGAEEIVTLNQHLQDWLQQLQAQIEKERAFISNASHELKTPLAGFRGNIDLIKRRGATHPEIIPTAIAMLDQESRRMQNLVDTLLDMSRATDDHVNPPTVVQIAPVLQDIVTAFEIDTKRHVITTLTDFSVHLRVNEFAQLVRIILDNAAKYSAAASPIVVTSALNQVIIKDVGQGISAADKTRVFDRFYRGDDSRSETPGNGLGLALAQQLAARQNISIALSDNQPVGTVVTLTFLTPQTS</sequence>
<dbReference type="CDD" id="cd00082">
    <property type="entry name" value="HisKA"/>
    <property type="match status" value="1"/>
</dbReference>
<dbReference type="FunFam" id="1.10.287.130:FF:000001">
    <property type="entry name" value="Two-component sensor histidine kinase"/>
    <property type="match status" value="1"/>
</dbReference>
<feature type="transmembrane region" description="Helical" evidence="10">
    <location>
        <begin position="28"/>
        <end position="49"/>
    </location>
</feature>
<dbReference type="SUPFAM" id="SSF55874">
    <property type="entry name" value="ATPase domain of HSP90 chaperone/DNA topoisomerase II/histidine kinase"/>
    <property type="match status" value="1"/>
</dbReference>
<feature type="domain" description="Histidine kinase" evidence="11">
    <location>
        <begin position="244"/>
        <end position="451"/>
    </location>
</feature>
<evidence type="ECO:0000256" key="3">
    <source>
        <dbReference type="ARBA" id="ARBA00012438"/>
    </source>
</evidence>
<organism evidence="12 13">
    <name type="scientific">Leuconostoc lactis</name>
    <dbReference type="NCBI Taxonomy" id="1246"/>
    <lineage>
        <taxon>Bacteria</taxon>
        <taxon>Bacillati</taxon>
        <taxon>Bacillota</taxon>
        <taxon>Bacilli</taxon>
        <taxon>Lactobacillales</taxon>
        <taxon>Lactobacillaceae</taxon>
        <taxon>Leuconostoc</taxon>
    </lineage>
</organism>
<keyword evidence="10" id="KW-0472">Membrane</keyword>
<evidence type="ECO:0000313" key="12">
    <source>
        <dbReference type="EMBL" id="MWN21062.1"/>
    </source>
</evidence>
<dbReference type="InterPro" id="IPR036890">
    <property type="entry name" value="HATPase_C_sf"/>
</dbReference>
<comment type="caution">
    <text evidence="12">The sequence shown here is derived from an EMBL/GenBank/DDBJ whole genome shotgun (WGS) entry which is preliminary data.</text>
</comment>
<dbReference type="SMART" id="SM00388">
    <property type="entry name" value="HisKA"/>
    <property type="match status" value="1"/>
</dbReference>
<feature type="transmembrane region" description="Helical" evidence="10">
    <location>
        <begin position="151"/>
        <end position="177"/>
    </location>
</feature>
<dbReference type="Proteomes" id="UP000478636">
    <property type="component" value="Unassembled WGS sequence"/>
</dbReference>
<feature type="transmembrane region" description="Helical" evidence="10">
    <location>
        <begin position="128"/>
        <end position="145"/>
    </location>
</feature>
<evidence type="ECO:0000256" key="4">
    <source>
        <dbReference type="ARBA" id="ARBA00022553"/>
    </source>
</evidence>
<keyword evidence="4" id="KW-0597">Phosphoprotein</keyword>
<reference evidence="12 13" key="1">
    <citation type="submission" date="2019-12" db="EMBL/GenBank/DDBJ databases">
        <title>Complete genome sequence of Leuconostoc lactis strain AVN1 provides insights into metabolic potential.</title>
        <authorList>
            <person name="Besrour N."/>
            <person name="Najjari A."/>
            <person name="Fhoula I."/>
            <person name="Jaballah S."/>
            <person name="Klibi N."/>
            <person name="Ouzari H.I."/>
        </authorList>
    </citation>
    <scope>NUCLEOTIDE SEQUENCE [LARGE SCALE GENOMIC DNA]</scope>
    <source>
        <strain evidence="12 13">AVN1</strain>
    </source>
</reference>
<dbReference type="SMART" id="SM00387">
    <property type="entry name" value="HATPase_c"/>
    <property type="match status" value="1"/>
</dbReference>
<keyword evidence="6 10" id="KW-0812">Transmembrane</keyword>
<keyword evidence="8 10" id="KW-1133">Transmembrane helix</keyword>
<evidence type="ECO:0000256" key="6">
    <source>
        <dbReference type="ARBA" id="ARBA00022692"/>
    </source>
</evidence>